<keyword evidence="11" id="KW-1185">Reference proteome</keyword>
<keyword evidence="8" id="KW-0732">Signal</keyword>
<name>A0A507C1Q0_9FUNG</name>
<evidence type="ECO:0000256" key="2">
    <source>
        <dbReference type="ARBA" id="ARBA00006244"/>
    </source>
</evidence>
<protein>
    <recommendedName>
        <fullName evidence="6">Transmembrane protein 198</fullName>
    </recommendedName>
</protein>
<dbReference type="Proteomes" id="UP000319731">
    <property type="component" value="Unassembled WGS sequence"/>
</dbReference>
<dbReference type="OrthoDB" id="102260at2759"/>
<dbReference type="InterPro" id="IPR040236">
    <property type="entry name" value="TMEM198"/>
</dbReference>
<dbReference type="EMBL" id="QEAO01000036">
    <property type="protein sequence ID" value="TPX32004.1"/>
    <property type="molecule type" value="Genomic_DNA"/>
</dbReference>
<sequence>MGSTNPWWRSSLISLYLPLLVLVLSATNVDAAVEASFYQEDFYSSVTAQGAIEAVVLIITGLALCFAGFMLFRPVLFLVGFYFFAAVCFIVLSYLEGSGKVTLPSSRSWIYLVACLAAGVIGGLVSMAIWRLGLGLLGGLLGLCFALFILMILTGGPVESPIGRVVLMGVLTAIGVVAIFLIEKPLLIASTSLVGSFAFFFGIDMFARTGFSNSIIGFFKAQPYPVSGWVLYAILIGWFLLALAGSAVQSNYGSGGRGMYPYSQFRNKKWREVKPQWEN</sequence>
<evidence type="ECO:0000256" key="5">
    <source>
        <dbReference type="ARBA" id="ARBA00023136"/>
    </source>
</evidence>
<keyword evidence="5 7" id="KW-0472">Membrane</keyword>
<keyword evidence="4 7" id="KW-1133">Transmembrane helix</keyword>
<feature type="transmembrane region" description="Helical" evidence="7">
    <location>
        <begin position="109"/>
        <end position="129"/>
    </location>
</feature>
<evidence type="ECO:0000256" key="6">
    <source>
        <dbReference type="ARBA" id="ARBA00049737"/>
    </source>
</evidence>
<evidence type="ECO:0000256" key="3">
    <source>
        <dbReference type="ARBA" id="ARBA00022692"/>
    </source>
</evidence>
<evidence type="ECO:0000256" key="4">
    <source>
        <dbReference type="ARBA" id="ARBA00022989"/>
    </source>
</evidence>
<evidence type="ECO:0000259" key="9">
    <source>
        <dbReference type="Pfam" id="PF13886"/>
    </source>
</evidence>
<comment type="caution">
    <text evidence="10">The sequence shown here is derived from an EMBL/GenBank/DDBJ whole genome shotgun (WGS) entry which is preliminary data.</text>
</comment>
<comment type="subcellular location">
    <subcellularLocation>
        <location evidence="1">Membrane</location>
        <topology evidence="1">Multi-pass membrane protein</topology>
    </subcellularLocation>
</comment>
<feature type="transmembrane region" description="Helical" evidence="7">
    <location>
        <begin position="226"/>
        <end position="248"/>
    </location>
</feature>
<evidence type="ECO:0000256" key="8">
    <source>
        <dbReference type="SAM" id="SignalP"/>
    </source>
</evidence>
<organism evidence="10 11">
    <name type="scientific">Synchytrium microbalum</name>
    <dbReference type="NCBI Taxonomy" id="1806994"/>
    <lineage>
        <taxon>Eukaryota</taxon>
        <taxon>Fungi</taxon>
        <taxon>Fungi incertae sedis</taxon>
        <taxon>Chytridiomycota</taxon>
        <taxon>Chytridiomycota incertae sedis</taxon>
        <taxon>Chytridiomycetes</taxon>
        <taxon>Synchytriales</taxon>
        <taxon>Synchytriaceae</taxon>
        <taxon>Synchytrium</taxon>
    </lineage>
</organism>
<dbReference type="STRING" id="1806994.A0A507C1Q0"/>
<evidence type="ECO:0000313" key="11">
    <source>
        <dbReference type="Proteomes" id="UP000319731"/>
    </source>
</evidence>
<feature type="chain" id="PRO_5021429256" description="Transmembrane protein 198" evidence="8">
    <location>
        <begin position="32"/>
        <end position="279"/>
    </location>
</feature>
<dbReference type="Pfam" id="PF13886">
    <property type="entry name" value="TM7S3_TM198"/>
    <property type="match status" value="1"/>
</dbReference>
<feature type="transmembrane region" description="Helical" evidence="7">
    <location>
        <begin position="162"/>
        <end position="181"/>
    </location>
</feature>
<gene>
    <name evidence="10" type="ORF">SmJEL517_g04823</name>
</gene>
<evidence type="ECO:0000313" key="10">
    <source>
        <dbReference type="EMBL" id="TPX32004.1"/>
    </source>
</evidence>
<dbReference type="PANTHER" id="PTHR31247">
    <property type="entry name" value="TRANSMEMBRANE PROTEIN 198 FAMILY MEMBER"/>
    <property type="match status" value="1"/>
</dbReference>
<dbReference type="AlphaFoldDB" id="A0A507C1Q0"/>
<feature type="transmembrane region" description="Helical" evidence="7">
    <location>
        <begin position="47"/>
        <end position="69"/>
    </location>
</feature>
<reference evidence="10 11" key="1">
    <citation type="journal article" date="2019" name="Sci. Rep.">
        <title>Comparative genomics of chytrid fungi reveal insights into the obligate biotrophic and pathogenic lifestyle of Synchytrium endobioticum.</title>
        <authorList>
            <person name="van de Vossenberg B.T.L.H."/>
            <person name="Warris S."/>
            <person name="Nguyen H.D.T."/>
            <person name="van Gent-Pelzer M.P.E."/>
            <person name="Joly D.L."/>
            <person name="van de Geest H.C."/>
            <person name="Bonants P.J.M."/>
            <person name="Smith D.S."/>
            <person name="Levesque C.A."/>
            <person name="van der Lee T.A.J."/>
        </authorList>
    </citation>
    <scope>NUCLEOTIDE SEQUENCE [LARGE SCALE GENOMIC DNA]</scope>
    <source>
        <strain evidence="10 11">JEL517</strain>
    </source>
</reference>
<feature type="transmembrane region" description="Helical" evidence="7">
    <location>
        <begin position="136"/>
        <end position="156"/>
    </location>
</feature>
<evidence type="ECO:0000256" key="1">
    <source>
        <dbReference type="ARBA" id="ARBA00004141"/>
    </source>
</evidence>
<feature type="signal peptide" evidence="8">
    <location>
        <begin position="1"/>
        <end position="31"/>
    </location>
</feature>
<proteinExistence type="inferred from homology"/>
<comment type="similarity">
    <text evidence="2">Belongs to the TMEM198 family.</text>
</comment>
<feature type="domain" description="TM7S3/TM198-like" evidence="9">
    <location>
        <begin position="54"/>
        <end position="249"/>
    </location>
</feature>
<keyword evidence="3 7" id="KW-0812">Transmembrane</keyword>
<accession>A0A507C1Q0</accession>
<dbReference type="GeneID" id="42006048"/>
<dbReference type="PANTHER" id="PTHR31247:SF5">
    <property type="entry name" value="DUF4203 DOMAIN-CONTAINING PROTEIN"/>
    <property type="match status" value="1"/>
</dbReference>
<evidence type="ECO:0000256" key="7">
    <source>
        <dbReference type="SAM" id="Phobius"/>
    </source>
</evidence>
<feature type="transmembrane region" description="Helical" evidence="7">
    <location>
        <begin position="76"/>
        <end position="97"/>
    </location>
</feature>
<dbReference type="RefSeq" id="XP_031023300.1">
    <property type="nucleotide sequence ID" value="XM_031170751.1"/>
</dbReference>
<dbReference type="InterPro" id="IPR025256">
    <property type="entry name" value="TM7S3/TM198-like_dom"/>
</dbReference>
<dbReference type="GO" id="GO:0005886">
    <property type="term" value="C:plasma membrane"/>
    <property type="evidence" value="ECO:0007669"/>
    <property type="project" value="TreeGrafter"/>
</dbReference>